<comment type="caution">
    <text evidence="3">The sequence shown here is derived from an EMBL/GenBank/DDBJ whole genome shotgun (WGS) entry which is preliminary data.</text>
</comment>
<accession>A0A2T3M7J5</accession>
<dbReference type="RefSeq" id="WP_107277404.1">
    <property type="nucleotide sequence ID" value="NZ_PYOJ01000019.1"/>
</dbReference>
<dbReference type="OrthoDB" id="5297981at2"/>
<gene>
    <name evidence="3" type="primary">traN</name>
    <name evidence="3" type="ORF">CTM89_14790</name>
</gene>
<dbReference type="InterPro" id="IPR014121">
    <property type="entry name" value="TraN_Ftype"/>
</dbReference>
<sequence length="609" mass="67345">MKILCYGGLLLFHSPLLASINPTISHHFYQEIPHTQRTLQQSLNKMMNSPIKAEDYCNDDTCKTHITQPGLSRYANDPGALKNDSVRQLSANSEASNIKKGFDTRTKQPVNPNDPAYARAKGIMDNSYEISHGLSSKYYHCQTGEECQYQQVTRQCSRPTSATPACILNAYPIRKEKQPRIASVRLQGSTTQIPLPPGKITKLDIPPLTTPVDIIPDLFACRRPSRAMPIDIVVNGRVMGRAQGRMRLTITPHATCAIQFETPATSVTLSPAMPLPALTIQLQPYRGALNALGHGPLTIYSEQDTWVMGWRNNCAAPRECRQVREVCVEGAQTRTISGIEVFLPCWKKARTYQCQYPDTCQALLTGTSPTRCTAQRHQCKTVLFGQCVEDDITLACETQQCTQTQLTCGEQSFCLDGSCYAGKTQKSDTFHSSVSALAGLGQAAKSLTSSPYRIFTGKPAFCDKKPIGFSDCCADSGWGQNTGLAQCSAQEKGLAQAKEKGLTIELGQFCAERVLGVCIRKKKGYCLFDSKMARIIQQQGRPQLGLPFGSAKSPQCQGLTPEQIQQLNFSNIHFGEFYNDLKKSMRLPDMNEVQRRIENKYKDAGRAQP</sequence>
<keyword evidence="2" id="KW-0732">Signal</keyword>
<reference evidence="3 4" key="1">
    <citation type="submission" date="2018-03" db="EMBL/GenBank/DDBJ databases">
        <title>Whole genome sequencing of Histamine producing bacteria.</title>
        <authorList>
            <person name="Butler K."/>
        </authorList>
    </citation>
    <scope>NUCLEOTIDE SEQUENCE [LARGE SCALE GENOMIC DNA]</scope>
    <source>
        <strain evidence="3 4">ATCC 33979</strain>
    </source>
</reference>
<feature type="chain" id="PRO_5015697567" evidence="2">
    <location>
        <begin position="19"/>
        <end position="609"/>
    </location>
</feature>
<feature type="signal peptide" evidence="2">
    <location>
        <begin position="1"/>
        <end position="18"/>
    </location>
</feature>
<dbReference type="EMBL" id="PYOJ01000019">
    <property type="protein sequence ID" value="PSV88241.1"/>
    <property type="molecule type" value="Genomic_DNA"/>
</dbReference>
<organism evidence="3 4">
    <name type="scientific">Photobacterium leiognathi</name>
    <dbReference type="NCBI Taxonomy" id="553611"/>
    <lineage>
        <taxon>Bacteria</taxon>
        <taxon>Pseudomonadati</taxon>
        <taxon>Pseudomonadota</taxon>
        <taxon>Gammaproteobacteria</taxon>
        <taxon>Vibrionales</taxon>
        <taxon>Vibrionaceae</taxon>
        <taxon>Photobacterium</taxon>
    </lineage>
</organism>
<dbReference type="Pfam" id="PF06986">
    <property type="entry name" value="F_T4SS_TraN"/>
    <property type="match status" value="1"/>
</dbReference>
<name>A0A2T3M7J5_PHOLE</name>
<evidence type="ECO:0000313" key="3">
    <source>
        <dbReference type="EMBL" id="PSV88241.1"/>
    </source>
</evidence>
<feature type="region of interest" description="Disordered" evidence="1">
    <location>
        <begin position="90"/>
        <end position="113"/>
    </location>
</feature>
<dbReference type="Proteomes" id="UP000240410">
    <property type="component" value="Unassembled WGS sequence"/>
</dbReference>
<evidence type="ECO:0000256" key="2">
    <source>
        <dbReference type="SAM" id="SignalP"/>
    </source>
</evidence>
<dbReference type="NCBIfam" id="TIGR02750">
    <property type="entry name" value="TraN_Ftype"/>
    <property type="match status" value="1"/>
</dbReference>
<evidence type="ECO:0000313" key="4">
    <source>
        <dbReference type="Proteomes" id="UP000240410"/>
    </source>
</evidence>
<proteinExistence type="predicted"/>
<evidence type="ECO:0000256" key="1">
    <source>
        <dbReference type="SAM" id="MobiDB-lite"/>
    </source>
</evidence>
<dbReference type="AlphaFoldDB" id="A0A2T3M7J5"/>
<protein>
    <submittedName>
        <fullName evidence="3">Type-F conjugative transfer system mating-pair stabilization protein TraN</fullName>
    </submittedName>
</protein>